<dbReference type="InterPro" id="IPR036465">
    <property type="entry name" value="vWFA_dom_sf"/>
</dbReference>
<accession>A0A6C0I913</accession>
<dbReference type="InterPro" id="IPR011205">
    <property type="entry name" value="UCP015417_vWA"/>
</dbReference>
<dbReference type="AlphaFoldDB" id="A0A6C0I913"/>
<dbReference type="SUPFAM" id="SSF53300">
    <property type="entry name" value="vWA-like"/>
    <property type="match status" value="1"/>
</dbReference>
<dbReference type="Pfam" id="PF25043">
    <property type="entry name" value="DUF7788"/>
    <property type="match status" value="1"/>
</dbReference>
<organism evidence="2">
    <name type="scientific">viral metagenome</name>
    <dbReference type="NCBI Taxonomy" id="1070528"/>
    <lineage>
        <taxon>unclassified sequences</taxon>
        <taxon>metagenomes</taxon>
        <taxon>organismal metagenomes</taxon>
    </lineage>
</organism>
<dbReference type="PANTHER" id="PTHR31373">
    <property type="entry name" value="OS06G0652100 PROTEIN"/>
    <property type="match status" value="1"/>
</dbReference>
<feature type="domain" description="DUF7788" evidence="1">
    <location>
        <begin position="352"/>
        <end position="532"/>
    </location>
</feature>
<name>A0A6C0I913_9ZZZZ</name>
<evidence type="ECO:0000259" key="1">
    <source>
        <dbReference type="Pfam" id="PF25043"/>
    </source>
</evidence>
<proteinExistence type="predicted"/>
<dbReference type="InterPro" id="IPR056690">
    <property type="entry name" value="DUF7788"/>
</dbReference>
<dbReference type="EMBL" id="MN740126">
    <property type="protein sequence ID" value="QHT88895.1"/>
    <property type="molecule type" value="Genomic_DNA"/>
</dbReference>
<evidence type="ECO:0000313" key="2">
    <source>
        <dbReference type="EMBL" id="QHT88895.1"/>
    </source>
</evidence>
<protein>
    <recommendedName>
        <fullName evidence="1">DUF7788 domain-containing protein</fullName>
    </recommendedName>
</protein>
<sequence length="566" mass="64223">MAALIGALDTYTSRQIGENGNIEYAWSNDVREKIVQLSFQLTRTKNTNYLANQFEMILVDLQKRHLLKEEYVEYMSLLYKMVGHTRDIIDGKGEYSLSYMLLFVWNKYYPELAKFALKQFVILDNNSTLHPYGSWKDIKYLYKYSLDKNCQDLVDYGIELVNDQLRVDLNLENPSLVAKWVPREKSHFSDLFDMMAINYFPHYLTTAKTESARIKAISKAKMDYRKIISGLNRKLDTVQIKQCSNNWSQIDPEKQTSITMHKQKKAFLNLKADGSQKSELEDRVLCATHFEEFVAKASRNECTIKGKRIGINDFTKEALKLIAEGVKDGPEADILNAQWVNNSLQTGALGKMIAMVDVSGSMDGDPLHAAIALGLRVAEKSMLGKRVLTFSSLPRWINLEGYNTFIDMVYNVNNANFGLNTNFSKALMLILDAIVANKMAAEDVEDMVLAIFSDMQIDEAKSEEDNTMMGFIESQYSQAGIKVCGKPYKPPHILFWNLRSTSGFPTLSLQNNSSMMSGFSPALLNLFCDEGLTALQSCTPWSLLIKALSNERYKILDTKIRDVLSG</sequence>
<dbReference type="PANTHER" id="PTHR31373:SF27">
    <property type="entry name" value="TROVE DOMAIN-CONTAINING PROTEIN"/>
    <property type="match status" value="1"/>
</dbReference>
<reference evidence="2" key="1">
    <citation type="journal article" date="2020" name="Nature">
        <title>Giant virus diversity and host interactions through global metagenomics.</title>
        <authorList>
            <person name="Schulz F."/>
            <person name="Roux S."/>
            <person name="Paez-Espino D."/>
            <person name="Jungbluth S."/>
            <person name="Walsh D.A."/>
            <person name="Denef V.J."/>
            <person name="McMahon K.D."/>
            <person name="Konstantinidis K.T."/>
            <person name="Eloe-Fadrosh E.A."/>
            <person name="Kyrpides N.C."/>
            <person name="Woyke T."/>
        </authorList>
    </citation>
    <scope>NUCLEOTIDE SEQUENCE</scope>
    <source>
        <strain evidence="2">GVMAG-M-3300023184-51</strain>
    </source>
</reference>